<name>A0A0D9UZT9_9ORYZ</name>
<keyword evidence="3" id="KW-1185">Reference proteome</keyword>
<organism evidence="2 3">
    <name type="scientific">Leersia perrieri</name>
    <dbReference type="NCBI Taxonomy" id="77586"/>
    <lineage>
        <taxon>Eukaryota</taxon>
        <taxon>Viridiplantae</taxon>
        <taxon>Streptophyta</taxon>
        <taxon>Embryophyta</taxon>
        <taxon>Tracheophyta</taxon>
        <taxon>Spermatophyta</taxon>
        <taxon>Magnoliopsida</taxon>
        <taxon>Liliopsida</taxon>
        <taxon>Poales</taxon>
        <taxon>Poaceae</taxon>
        <taxon>BOP clade</taxon>
        <taxon>Oryzoideae</taxon>
        <taxon>Oryzeae</taxon>
        <taxon>Oryzinae</taxon>
        <taxon>Leersia</taxon>
    </lineage>
</organism>
<sequence length="113" mass="12418">MAEPNAARSRRRRRRRSHSPSPPPFRRRPAPPRGHRWLPLLGECPHPSPALLAFTPLVLACPARDASGGCWGDPGTMGVSVGGFHCAVGSCLFRSYQIKQSFSSPVFKWDVIS</sequence>
<evidence type="ECO:0000313" key="3">
    <source>
        <dbReference type="Proteomes" id="UP000032180"/>
    </source>
</evidence>
<dbReference type="EnsemblPlants" id="LPERR01G10920.1">
    <property type="protein sequence ID" value="LPERR01G10920.1"/>
    <property type="gene ID" value="LPERR01G10920"/>
</dbReference>
<proteinExistence type="predicted"/>
<accession>A0A0D9UZT9</accession>
<reference evidence="2" key="3">
    <citation type="submission" date="2015-04" db="UniProtKB">
        <authorList>
            <consortium name="EnsemblPlants"/>
        </authorList>
    </citation>
    <scope>IDENTIFICATION</scope>
</reference>
<feature type="region of interest" description="Disordered" evidence="1">
    <location>
        <begin position="1"/>
        <end position="33"/>
    </location>
</feature>
<protein>
    <submittedName>
        <fullName evidence="2">Uncharacterized protein</fullName>
    </submittedName>
</protein>
<dbReference type="Gramene" id="LPERR01G10920.1">
    <property type="protein sequence ID" value="LPERR01G10920.1"/>
    <property type="gene ID" value="LPERR01G10920"/>
</dbReference>
<reference evidence="2 3" key="1">
    <citation type="submission" date="2012-08" db="EMBL/GenBank/DDBJ databases">
        <title>Oryza genome evolution.</title>
        <authorList>
            <person name="Wing R.A."/>
        </authorList>
    </citation>
    <scope>NUCLEOTIDE SEQUENCE</scope>
</reference>
<reference evidence="3" key="2">
    <citation type="submission" date="2013-12" db="EMBL/GenBank/DDBJ databases">
        <authorList>
            <person name="Yu Y."/>
            <person name="Lee S."/>
            <person name="de Baynast K."/>
            <person name="Wissotski M."/>
            <person name="Liu L."/>
            <person name="Talag J."/>
            <person name="Goicoechea J."/>
            <person name="Angelova A."/>
            <person name="Jetty R."/>
            <person name="Kudrna D."/>
            <person name="Golser W."/>
            <person name="Rivera L."/>
            <person name="Zhang J."/>
            <person name="Wing R."/>
        </authorList>
    </citation>
    <scope>NUCLEOTIDE SEQUENCE</scope>
</reference>
<evidence type="ECO:0000313" key="2">
    <source>
        <dbReference type="EnsemblPlants" id="LPERR01G10920.1"/>
    </source>
</evidence>
<dbReference type="Proteomes" id="UP000032180">
    <property type="component" value="Chromosome 1"/>
</dbReference>
<evidence type="ECO:0000256" key="1">
    <source>
        <dbReference type="SAM" id="MobiDB-lite"/>
    </source>
</evidence>
<dbReference type="HOGENOM" id="CLU_2137068_0_0_1"/>
<feature type="compositionally biased region" description="Basic residues" evidence="1">
    <location>
        <begin position="8"/>
        <end position="18"/>
    </location>
</feature>
<dbReference type="AlphaFoldDB" id="A0A0D9UZT9"/>